<feature type="transmembrane region" description="Helical" evidence="1">
    <location>
        <begin position="37"/>
        <end position="57"/>
    </location>
</feature>
<name>A0ABU9E9G8_9BACT</name>
<accession>A0ABU9E9G8</accession>
<reference evidence="2 3" key="1">
    <citation type="submission" date="2024-02" db="EMBL/GenBank/DDBJ databases">
        <title>A novel Gemmatimonadota bacterium.</title>
        <authorList>
            <person name="Du Z.-J."/>
            <person name="Ye Y.-Q."/>
        </authorList>
    </citation>
    <scope>NUCLEOTIDE SEQUENCE [LARGE SCALE GENOMIC DNA]</scope>
    <source>
        <strain evidence="2 3">DH-20</strain>
    </source>
</reference>
<proteinExistence type="predicted"/>
<evidence type="ECO:0000313" key="2">
    <source>
        <dbReference type="EMBL" id="MEK9501391.1"/>
    </source>
</evidence>
<protein>
    <submittedName>
        <fullName evidence="2">Uncharacterized protein</fullName>
    </submittedName>
</protein>
<dbReference type="Proteomes" id="UP001484239">
    <property type="component" value="Unassembled WGS sequence"/>
</dbReference>
<dbReference type="RefSeq" id="WP_405275829.1">
    <property type="nucleotide sequence ID" value="NZ_CP144380.1"/>
</dbReference>
<evidence type="ECO:0000313" key="3">
    <source>
        <dbReference type="Proteomes" id="UP001484239"/>
    </source>
</evidence>
<keyword evidence="1" id="KW-1133">Transmembrane helix</keyword>
<sequence length="166" mass="16886">MSGAAPPLSPEEAAIVEQRWRSGAGGLRDRRLQGAGCVAAFVGMAALTLTPALAGWMTVDPALAYAILGLAVLMLVGGAAMGLIGAGRAGAGDRAAIEAAVAALLEANARPGSPVDEAATLLLHLREATPGAAPPDLPARLAPVAGELQRVERYLIERRRLPPRSS</sequence>
<dbReference type="EMBL" id="JBBHLI010000005">
    <property type="protein sequence ID" value="MEK9501391.1"/>
    <property type="molecule type" value="Genomic_DNA"/>
</dbReference>
<keyword evidence="1" id="KW-0472">Membrane</keyword>
<gene>
    <name evidence="2" type="ORF">WI372_10425</name>
</gene>
<evidence type="ECO:0000256" key="1">
    <source>
        <dbReference type="SAM" id="Phobius"/>
    </source>
</evidence>
<keyword evidence="3" id="KW-1185">Reference proteome</keyword>
<comment type="caution">
    <text evidence="2">The sequence shown here is derived from an EMBL/GenBank/DDBJ whole genome shotgun (WGS) entry which is preliminary data.</text>
</comment>
<organism evidence="2 3">
    <name type="scientific">Gaopeijia maritima</name>
    <dbReference type="NCBI Taxonomy" id="3119007"/>
    <lineage>
        <taxon>Bacteria</taxon>
        <taxon>Pseudomonadati</taxon>
        <taxon>Gemmatimonadota</taxon>
        <taxon>Longimicrobiia</taxon>
        <taxon>Gaopeijiales</taxon>
        <taxon>Gaopeijiaceae</taxon>
        <taxon>Gaopeijia</taxon>
    </lineage>
</organism>
<feature type="transmembrane region" description="Helical" evidence="1">
    <location>
        <begin position="63"/>
        <end position="84"/>
    </location>
</feature>
<keyword evidence="1" id="KW-0812">Transmembrane</keyword>